<dbReference type="EMBL" id="KK198759">
    <property type="protein sequence ID" value="KCW63407.1"/>
    <property type="molecule type" value="Genomic_DNA"/>
</dbReference>
<accession>A0A059BB20</accession>
<dbReference type="AlphaFoldDB" id="A0A059BB20"/>
<dbReference type="InParanoid" id="A0A059BB20"/>
<proteinExistence type="predicted"/>
<gene>
    <name evidence="1" type="ORF">EUGRSUZ_G01050</name>
</gene>
<evidence type="ECO:0000313" key="1">
    <source>
        <dbReference type="EMBL" id="KCW63407.1"/>
    </source>
</evidence>
<reference evidence="1" key="1">
    <citation type="submission" date="2013-07" db="EMBL/GenBank/DDBJ databases">
        <title>The genome of Eucalyptus grandis.</title>
        <authorList>
            <person name="Schmutz J."/>
            <person name="Hayes R."/>
            <person name="Myburg A."/>
            <person name="Tuskan G."/>
            <person name="Grattapaglia D."/>
            <person name="Rokhsar D.S."/>
        </authorList>
    </citation>
    <scope>NUCLEOTIDE SEQUENCE</scope>
    <source>
        <tissue evidence="1">Leaf extractions</tissue>
    </source>
</reference>
<organism evidence="1">
    <name type="scientific">Eucalyptus grandis</name>
    <name type="common">Flooded gum</name>
    <dbReference type="NCBI Taxonomy" id="71139"/>
    <lineage>
        <taxon>Eukaryota</taxon>
        <taxon>Viridiplantae</taxon>
        <taxon>Streptophyta</taxon>
        <taxon>Embryophyta</taxon>
        <taxon>Tracheophyta</taxon>
        <taxon>Spermatophyta</taxon>
        <taxon>Magnoliopsida</taxon>
        <taxon>eudicotyledons</taxon>
        <taxon>Gunneridae</taxon>
        <taxon>Pentapetalae</taxon>
        <taxon>rosids</taxon>
        <taxon>malvids</taxon>
        <taxon>Myrtales</taxon>
        <taxon>Myrtaceae</taxon>
        <taxon>Myrtoideae</taxon>
        <taxon>Eucalypteae</taxon>
        <taxon>Eucalyptus</taxon>
    </lineage>
</organism>
<name>A0A059BB20_EUCGR</name>
<sequence length="79" mass="8635">MIFSVPGRWLSEGFINPFSSGNGSCACCMGGSGCLFLAKRLSQLVLSPSWPYCNKNFQRELIKAQIVVSANIPDETFLT</sequence>
<protein>
    <submittedName>
        <fullName evidence="1">Uncharacterized protein</fullName>
    </submittedName>
</protein>
<dbReference type="Gramene" id="KCW63407">
    <property type="protein sequence ID" value="KCW63407"/>
    <property type="gene ID" value="EUGRSUZ_G01050"/>
</dbReference>